<keyword evidence="1" id="KW-0479">Metal-binding</keyword>
<keyword evidence="5" id="KW-1185">Reference proteome</keyword>
<evidence type="ECO:0000313" key="4">
    <source>
        <dbReference type="EMBL" id="KAF5329927.1"/>
    </source>
</evidence>
<sequence length="304" mass="32713">MAKCQSSEGKEAYSLELDQSGKALCTCWDFCRCGGACKHLRALQICLNGWLQRNAKPPFTYPALLSKALAIHDSEKDSAVSNLAGLQFLAQDMTTLGYKADLDEENNMKGAKETEAVEDNKGEVEEEAVVTMNFGNKEQWAAIDFQNTVILESEINSILPKLTRIDQALKDLPSLSSTETTDKFLDLLGSITTSMAALSAPMRASSPDYCSPRKCKPTSSLPTSPSRLTSIMPTPLPQPNSLSSQVQYNDQPIAFCAASRGKADTQAVEVVNSGISTTTLQDTAIMISGLQALTSTLQNSALGV</sequence>
<keyword evidence="1" id="KW-0862">Zinc</keyword>
<name>A0A8H5BUQ0_9AGAR</name>
<feature type="compositionally biased region" description="Low complexity" evidence="2">
    <location>
        <begin position="217"/>
        <end position="227"/>
    </location>
</feature>
<reference evidence="4 5" key="1">
    <citation type="journal article" date="2020" name="ISME J.">
        <title>Uncovering the hidden diversity of litter-decomposition mechanisms in mushroom-forming fungi.</title>
        <authorList>
            <person name="Floudas D."/>
            <person name="Bentzer J."/>
            <person name="Ahren D."/>
            <person name="Johansson T."/>
            <person name="Persson P."/>
            <person name="Tunlid A."/>
        </authorList>
    </citation>
    <scope>NUCLEOTIDE SEQUENCE [LARGE SCALE GENOMIC DNA]</scope>
    <source>
        <strain evidence="4 5">CBS 291.85</strain>
    </source>
</reference>
<dbReference type="Proteomes" id="UP000559256">
    <property type="component" value="Unassembled WGS sequence"/>
</dbReference>
<dbReference type="InterPro" id="IPR007527">
    <property type="entry name" value="Znf_SWIM"/>
</dbReference>
<protein>
    <recommendedName>
        <fullName evidence="3">SWIM-type domain-containing protein</fullName>
    </recommendedName>
</protein>
<dbReference type="GO" id="GO:0008270">
    <property type="term" value="F:zinc ion binding"/>
    <property type="evidence" value="ECO:0007669"/>
    <property type="project" value="UniProtKB-KW"/>
</dbReference>
<evidence type="ECO:0000259" key="3">
    <source>
        <dbReference type="PROSITE" id="PS50966"/>
    </source>
</evidence>
<gene>
    <name evidence="4" type="ORF">D9758_018641</name>
</gene>
<dbReference type="EMBL" id="JAACJM010000338">
    <property type="protein sequence ID" value="KAF5329927.1"/>
    <property type="molecule type" value="Genomic_DNA"/>
</dbReference>
<feature type="domain" description="SWIM-type" evidence="3">
    <location>
        <begin position="13"/>
        <end position="48"/>
    </location>
</feature>
<feature type="region of interest" description="Disordered" evidence="2">
    <location>
        <begin position="206"/>
        <end position="227"/>
    </location>
</feature>
<evidence type="ECO:0000256" key="2">
    <source>
        <dbReference type="SAM" id="MobiDB-lite"/>
    </source>
</evidence>
<dbReference type="PROSITE" id="PS50966">
    <property type="entry name" value="ZF_SWIM"/>
    <property type="match status" value="1"/>
</dbReference>
<accession>A0A8H5BUQ0</accession>
<proteinExistence type="predicted"/>
<comment type="caution">
    <text evidence="4">The sequence shown here is derived from an EMBL/GenBank/DDBJ whole genome shotgun (WGS) entry which is preliminary data.</text>
</comment>
<keyword evidence="1" id="KW-0863">Zinc-finger</keyword>
<evidence type="ECO:0000256" key="1">
    <source>
        <dbReference type="PROSITE-ProRule" id="PRU00325"/>
    </source>
</evidence>
<dbReference type="AlphaFoldDB" id="A0A8H5BUQ0"/>
<dbReference type="OrthoDB" id="3261734at2759"/>
<evidence type="ECO:0000313" key="5">
    <source>
        <dbReference type="Proteomes" id="UP000559256"/>
    </source>
</evidence>
<organism evidence="4 5">
    <name type="scientific">Tetrapyrgos nigripes</name>
    <dbReference type="NCBI Taxonomy" id="182062"/>
    <lineage>
        <taxon>Eukaryota</taxon>
        <taxon>Fungi</taxon>
        <taxon>Dikarya</taxon>
        <taxon>Basidiomycota</taxon>
        <taxon>Agaricomycotina</taxon>
        <taxon>Agaricomycetes</taxon>
        <taxon>Agaricomycetidae</taxon>
        <taxon>Agaricales</taxon>
        <taxon>Marasmiineae</taxon>
        <taxon>Marasmiaceae</taxon>
        <taxon>Tetrapyrgos</taxon>
    </lineage>
</organism>